<keyword evidence="9" id="KW-1185">Reference proteome</keyword>
<dbReference type="PANTHER" id="PTHR10231">
    <property type="entry name" value="NUCLEOTIDE-SUGAR TRANSMEMBRANE TRANSPORTER"/>
    <property type="match status" value="1"/>
</dbReference>
<feature type="transmembrane region" description="Helical" evidence="7">
    <location>
        <begin position="150"/>
        <end position="168"/>
    </location>
</feature>
<evidence type="ECO:0000256" key="2">
    <source>
        <dbReference type="ARBA" id="ARBA00009976"/>
    </source>
</evidence>
<accession>A0AAD1RSI8</accession>
<comment type="subcellular location">
    <subcellularLocation>
        <location evidence="1">Golgi apparatus membrane</location>
        <topology evidence="1">Multi-pass membrane protein</topology>
    </subcellularLocation>
</comment>
<evidence type="ECO:0000256" key="5">
    <source>
        <dbReference type="ARBA" id="ARBA00022989"/>
    </source>
</evidence>
<dbReference type="Pfam" id="PF04142">
    <property type="entry name" value="Nuc_sug_transp"/>
    <property type="match status" value="1"/>
</dbReference>
<dbReference type="InterPro" id="IPR007271">
    <property type="entry name" value="Nuc_sug_transpt"/>
</dbReference>
<reference evidence="8" key="1">
    <citation type="submission" date="2022-03" db="EMBL/GenBank/DDBJ databases">
        <authorList>
            <person name="Alioto T."/>
            <person name="Alioto T."/>
            <person name="Gomez Garrido J."/>
        </authorList>
    </citation>
    <scope>NUCLEOTIDE SEQUENCE</scope>
</reference>
<dbReference type="NCBIfam" id="TIGR00803">
    <property type="entry name" value="nst"/>
    <property type="match status" value="1"/>
</dbReference>
<keyword evidence="6 7" id="KW-0472">Membrane</keyword>
<evidence type="ECO:0000313" key="9">
    <source>
        <dbReference type="Proteomes" id="UP001295444"/>
    </source>
</evidence>
<feature type="transmembrane region" description="Helical" evidence="7">
    <location>
        <begin position="275"/>
        <end position="296"/>
    </location>
</feature>
<dbReference type="InterPro" id="IPR037185">
    <property type="entry name" value="EmrE-like"/>
</dbReference>
<protein>
    <submittedName>
        <fullName evidence="8">Probable UDP-sugar transporter SLC35A4</fullName>
    </submittedName>
</protein>
<sequence>MYVIDNVGPDELLYFSIWQKVMRVLWGLMLVTSVFIYGSHAPLVVLCKVNGAIPFSSSAVVLLIELSKLIVSSLLLLIWDQKSLGISVSWHLAAPYALPAFLYCVNNNLVVHIQHFMDPSSFQVLSNLKIVSTAFLYSYFLHQKLSIKKWFALFLLTTAGVFYSYGGIHDLEKVSSQSLLYITLQGLLLMLLYCLISGLSAVYTEMTLKKQDIPLNMQNIFLYSFGIAMNLIAHITSSPQDSFFDGFSIWVWIIIVSQALNGLIMSAIMKHSSNITRLFVISFSMLANGLLSYILFQMQLTALFFSAVILIGLAVYLYYGVA</sequence>
<proteinExistence type="inferred from homology"/>
<evidence type="ECO:0000256" key="6">
    <source>
        <dbReference type="ARBA" id="ARBA00023136"/>
    </source>
</evidence>
<evidence type="ECO:0000256" key="3">
    <source>
        <dbReference type="ARBA" id="ARBA00022597"/>
    </source>
</evidence>
<evidence type="ECO:0000313" key="8">
    <source>
        <dbReference type="EMBL" id="CAH2275847.1"/>
    </source>
</evidence>
<feature type="transmembrane region" description="Helical" evidence="7">
    <location>
        <begin position="24"/>
        <end position="47"/>
    </location>
</feature>
<feature type="transmembrane region" description="Helical" evidence="7">
    <location>
        <begin position="220"/>
        <end position="237"/>
    </location>
</feature>
<keyword evidence="3" id="KW-0813">Transport</keyword>
<keyword evidence="5 7" id="KW-1133">Transmembrane helix</keyword>
<comment type="similarity">
    <text evidence="2">Belongs to the nucleotide-sugar transporter family. SLC35A subfamily.</text>
</comment>
<organism evidence="8 9">
    <name type="scientific">Pelobates cultripes</name>
    <name type="common">Western spadefoot toad</name>
    <dbReference type="NCBI Taxonomy" id="61616"/>
    <lineage>
        <taxon>Eukaryota</taxon>
        <taxon>Metazoa</taxon>
        <taxon>Chordata</taxon>
        <taxon>Craniata</taxon>
        <taxon>Vertebrata</taxon>
        <taxon>Euteleostomi</taxon>
        <taxon>Amphibia</taxon>
        <taxon>Batrachia</taxon>
        <taxon>Anura</taxon>
        <taxon>Pelobatoidea</taxon>
        <taxon>Pelobatidae</taxon>
        <taxon>Pelobates</taxon>
    </lineage>
</organism>
<dbReference type="AlphaFoldDB" id="A0AAD1RSI8"/>
<dbReference type="GO" id="GO:0015165">
    <property type="term" value="F:pyrimidine nucleotide-sugar transmembrane transporter activity"/>
    <property type="evidence" value="ECO:0007669"/>
    <property type="project" value="InterPro"/>
</dbReference>
<dbReference type="GO" id="GO:0000139">
    <property type="term" value="C:Golgi membrane"/>
    <property type="evidence" value="ECO:0007669"/>
    <property type="project" value="UniProtKB-SubCell"/>
</dbReference>
<evidence type="ECO:0000256" key="1">
    <source>
        <dbReference type="ARBA" id="ARBA00004653"/>
    </source>
</evidence>
<evidence type="ECO:0000256" key="4">
    <source>
        <dbReference type="ARBA" id="ARBA00022692"/>
    </source>
</evidence>
<feature type="transmembrane region" description="Helical" evidence="7">
    <location>
        <begin position="59"/>
        <end position="79"/>
    </location>
</feature>
<dbReference type="SUPFAM" id="SSF103481">
    <property type="entry name" value="Multidrug resistance efflux transporter EmrE"/>
    <property type="match status" value="1"/>
</dbReference>
<dbReference type="EMBL" id="OW240914">
    <property type="protein sequence ID" value="CAH2275847.1"/>
    <property type="molecule type" value="Genomic_DNA"/>
</dbReference>
<feature type="transmembrane region" description="Helical" evidence="7">
    <location>
        <begin position="180"/>
        <end position="199"/>
    </location>
</feature>
<feature type="transmembrane region" description="Helical" evidence="7">
    <location>
        <begin position="302"/>
        <end position="321"/>
    </location>
</feature>
<keyword evidence="4 7" id="KW-0812">Transmembrane</keyword>
<name>A0AAD1RSI8_PELCU</name>
<evidence type="ECO:0000256" key="7">
    <source>
        <dbReference type="SAM" id="Phobius"/>
    </source>
</evidence>
<dbReference type="Proteomes" id="UP001295444">
    <property type="component" value="Chromosome 03"/>
</dbReference>
<keyword evidence="3" id="KW-0762">Sugar transport</keyword>
<feature type="transmembrane region" description="Helical" evidence="7">
    <location>
        <begin position="249"/>
        <end position="268"/>
    </location>
</feature>
<gene>
    <name evidence="8" type="ORF">PECUL_23A052274</name>
</gene>